<dbReference type="SMART" id="SM00028">
    <property type="entry name" value="TPR"/>
    <property type="match status" value="8"/>
</dbReference>
<dbReference type="Pfam" id="PF07719">
    <property type="entry name" value="TPR_2"/>
    <property type="match status" value="1"/>
</dbReference>
<dbReference type="EMBL" id="SUVG01000001">
    <property type="protein sequence ID" value="MBE6420633.1"/>
    <property type="molecule type" value="Genomic_DNA"/>
</dbReference>
<evidence type="ECO:0000313" key="6">
    <source>
        <dbReference type="Proteomes" id="UP000725649"/>
    </source>
</evidence>
<evidence type="ECO:0000256" key="3">
    <source>
        <dbReference type="PROSITE-ProRule" id="PRU00339"/>
    </source>
</evidence>
<dbReference type="SUPFAM" id="SSF81901">
    <property type="entry name" value="HCP-like"/>
    <property type="match status" value="2"/>
</dbReference>
<sequence>MKKFLLFIFLLPGALNTFAFTLSPEAKQEAALFNTFLQATYALREEDPKAFLYLQKALQADPDSKYLKRLLVSSALANGTPEDATPYADFINQGENSAEDWSIYGAYQWKTGDLKGAKESYEKALTLDPEDTRTLYQYVLLLSTFPVDEAAENFTKIAQKYPDLACDAYTETGHLYLRRQNFQKALEYYGKAVEADPTEPTPRLGRGEIYEKTNQFFLMLHEFEELEKMGYANAGTLSRMGSVYFLVKDYENAEKYFLKAKEHFNADAPSAYFLALLAEQKGDFSRAVGYLREASDYDVNPSKQLQAAFYLKRLNQPKESLKALQQAYRAFPDNIEIAYFYALALHDDAQYKKANKVLKKLLLTAPLYHDARLQYAYSLESARNYQEMENQLNILLEYQPNNAAALNLYAYSLAQRGERLPKAQEFIAKALALNPTDYSFIDTQAWVYFKQKNYTAAEDLLKSIPQEVLQANPEIAYHLGAVYFETGNREQAKIYLEMALPTQKEAKKLYKKLQKKAAR</sequence>
<name>A0A928DNI9_9BACT</name>
<dbReference type="InterPro" id="IPR011990">
    <property type="entry name" value="TPR-like_helical_dom_sf"/>
</dbReference>
<keyword evidence="1" id="KW-0677">Repeat</keyword>
<keyword evidence="4" id="KW-0732">Signal</keyword>
<dbReference type="PANTHER" id="PTHR12558:SF13">
    <property type="entry name" value="CELL DIVISION CYCLE PROTEIN 27 HOMOLOG"/>
    <property type="match status" value="1"/>
</dbReference>
<dbReference type="Pfam" id="PF14559">
    <property type="entry name" value="TPR_19"/>
    <property type="match status" value="1"/>
</dbReference>
<dbReference type="Gene3D" id="1.25.40.10">
    <property type="entry name" value="Tetratricopeptide repeat domain"/>
    <property type="match status" value="4"/>
</dbReference>
<protein>
    <submittedName>
        <fullName evidence="5">Tetratricopeptide repeat protein</fullName>
    </submittedName>
</protein>
<feature type="repeat" description="TPR" evidence="3">
    <location>
        <begin position="98"/>
        <end position="131"/>
    </location>
</feature>
<dbReference type="Proteomes" id="UP000725649">
    <property type="component" value="Unassembled WGS sequence"/>
</dbReference>
<evidence type="ECO:0000256" key="1">
    <source>
        <dbReference type="ARBA" id="ARBA00022737"/>
    </source>
</evidence>
<gene>
    <name evidence="5" type="ORF">E7027_00560</name>
</gene>
<keyword evidence="2 3" id="KW-0802">TPR repeat</keyword>
<accession>A0A928DNI9</accession>
<evidence type="ECO:0000256" key="4">
    <source>
        <dbReference type="SAM" id="SignalP"/>
    </source>
</evidence>
<evidence type="ECO:0000256" key="2">
    <source>
        <dbReference type="ARBA" id="ARBA00022803"/>
    </source>
</evidence>
<dbReference type="InterPro" id="IPR013105">
    <property type="entry name" value="TPR_2"/>
</dbReference>
<dbReference type="Pfam" id="PF13181">
    <property type="entry name" value="TPR_8"/>
    <property type="match status" value="2"/>
</dbReference>
<reference evidence="5" key="1">
    <citation type="submission" date="2019-04" db="EMBL/GenBank/DDBJ databases">
        <title>Evolution of Biomass-Degrading Anaerobic Consortia Revealed by Metagenomics.</title>
        <authorList>
            <person name="Peng X."/>
        </authorList>
    </citation>
    <scope>NUCLEOTIDE SEQUENCE</scope>
    <source>
        <strain evidence="5">SIG66</strain>
    </source>
</reference>
<dbReference type="PROSITE" id="PS50005">
    <property type="entry name" value="TPR"/>
    <property type="match status" value="3"/>
</dbReference>
<dbReference type="PANTHER" id="PTHR12558">
    <property type="entry name" value="CELL DIVISION CYCLE 16,23,27"/>
    <property type="match status" value="1"/>
</dbReference>
<evidence type="ECO:0000313" key="5">
    <source>
        <dbReference type="EMBL" id="MBE6420633.1"/>
    </source>
</evidence>
<comment type="caution">
    <text evidence="5">The sequence shown here is derived from an EMBL/GenBank/DDBJ whole genome shotgun (WGS) entry which is preliminary data.</text>
</comment>
<feature type="chain" id="PRO_5037702958" evidence="4">
    <location>
        <begin position="20"/>
        <end position="519"/>
    </location>
</feature>
<organism evidence="5 6">
    <name type="scientific">Candidatus Avelusimicrobium gallicola</name>
    <dbReference type="NCBI Taxonomy" id="2562704"/>
    <lineage>
        <taxon>Bacteria</taxon>
        <taxon>Pseudomonadati</taxon>
        <taxon>Elusimicrobiota</taxon>
        <taxon>Elusimicrobia</taxon>
        <taxon>Elusimicrobiales</taxon>
        <taxon>Elusimicrobiaceae</taxon>
        <taxon>Candidatus Avelusimicrobium</taxon>
    </lineage>
</organism>
<feature type="repeat" description="TPR" evidence="3">
    <location>
        <begin position="473"/>
        <end position="506"/>
    </location>
</feature>
<dbReference type="PROSITE" id="PS50293">
    <property type="entry name" value="TPR_REGION"/>
    <property type="match status" value="1"/>
</dbReference>
<dbReference type="InterPro" id="IPR019734">
    <property type="entry name" value="TPR_rpt"/>
</dbReference>
<feature type="repeat" description="TPR" evidence="3">
    <location>
        <begin position="166"/>
        <end position="199"/>
    </location>
</feature>
<feature type="signal peptide" evidence="4">
    <location>
        <begin position="1"/>
        <end position="19"/>
    </location>
</feature>
<dbReference type="AlphaFoldDB" id="A0A928DNI9"/>
<proteinExistence type="predicted"/>